<protein>
    <submittedName>
        <fullName evidence="1">Uncharacterized protein</fullName>
    </submittedName>
</protein>
<dbReference type="RefSeq" id="WP_208404569.1">
    <property type="nucleotide sequence ID" value="NZ_JAASRS010000001.1"/>
</dbReference>
<evidence type="ECO:0000313" key="2">
    <source>
        <dbReference type="Proteomes" id="UP000532769"/>
    </source>
</evidence>
<dbReference type="AlphaFoldDB" id="A0A846MJS6"/>
<gene>
    <name evidence="1" type="ORF">BDD39_002351</name>
</gene>
<sequence>MAFLTAKKVALTYLLEERRRIVVKRDSLIKAFKEEVKRTNSMTFPTCVDSFTNLWQYEFDSLEDLPPEVEKLIAYRAIELGLMDEDGF</sequence>
<keyword evidence="2" id="KW-1185">Reference proteome</keyword>
<reference evidence="1 2" key="1">
    <citation type="submission" date="2020-03" db="EMBL/GenBank/DDBJ databases">
        <title>Genomic Encyclopedia of Archaeal and Bacterial Type Strains, Phase II (KMG-II): from individual species to whole genera.</title>
        <authorList>
            <person name="Goeker M."/>
        </authorList>
    </citation>
    <scope>NUCLEOTIDE SEQUENCE [LARGE SCALE GENOMIC DNA]</scope>
    <source>
        <strain evidence="1 2">DSM 4749</strain>
    </source>
</reference>
<comment type="caution">
    <text evidence="1">The sequence shown here is derived from an EMBL/GenBank/DDBJ whole genome shotgun (WGS) entry which is preliminary data.</text>
</comment>
<evidence type="ECO:0000313" key="1">
    <source>
        <dbReference type="EMBL" id="NIK15841.1"/>
    </source>
</evidence>
<name>A0A846MJS6_9BACL</name>
<dbReference type="EMBL" id="JAASRS010000001">
    <property type="protein sequence ID" value="NIK15841.1"/>
    <property type="molecule type" value="Genomic_DNA"/>
</dbReference>
<dbReference type="Proteomes" id="UP000532769">
    <property type="component" value="Unassembled WGS sequence"/>
</dbReference>
<accession>A0A846MJS6</accession>
<organism evidence="1 2">
    <name type="scientific">Saccharococcus thermophilus</name>
    <dbReference type="NCBI Taxonomy" id="29396"/>
    <lineage>
        <taxon>Bacteria</taxon>
        <taxon>Bacillati</taxon>
        <taxon>Bacillota</taxon>
        <taxon>Bacilli</taxon>
        <taxon>Bacillales</taxon>
        <taxon>Anoxybacillaceae</taxon>
        <taxon>Saccharococcus</taxon>
    </lineage>
</organism>
<proteinExistence type="predicted"/>